<evidence type="ECO:0000313" key="1">
    <source>
        <dbReference type="EMBL" id="CAI8021616.1"/>
    </source>
</evidence>
<dbReference type="EMBL" id="CASHTH010001909">
    <property type="protein sequence ID" value="CAI8021616.1"/>
    <property type="molecule type" value="Genomic_DNA"/>
</dbReference>
<dbReference type="AlphaFoldDB" id="A0AA35S3P5"/>
<name>A0AA35S3P5_GEOBA</name>
<reference evidence="1" key="1">
    <citation type="submission" date="2023-03" db="EMBL/GenBank/DDBJ databases">
        <authorList>
            <person name="Steffen K."/>
            <person name="Cardenas P."/>
        </authorList>
    </citation>
    <scope>NUCLEOTIDE SEQUENCE</scope>
</reference>
<proteinExistence type="predicted"/>
<protein>
    <submittedName>
        <fullName evidence="1">Uncharacterized protein</fullName>
    </submittedName>
</protein>
<evidence type="ECO:0000313" key="2">
    <source>
        <dbReference type="Proteomes" id="UP001174909"/>
    </source>
</evidence>
<feature type="non-terminal residue" evidence="1">
    <location>
        <position position="49"/>
    </location>
</feature>
<accession>A0AA35S3P5</accession>
<sequence>MQLTMRVWRSGNSALTVSTVKCRVVGLGSCSVRSSPVRTPKLYTSIFVV</sequence>
<comment type="caution">
    <text evidence="1">The sequence shown here is derived from an EMBL/GenBank/DDBJ whole genome shotgun (WGS) entry which is preliminary data.</text>
</comment>
<organism evidence="1 2">
    <name type="scientific">Geodia barretti</name>
    <name type="common">Barrett's horny sponge</name>
    <dbReference type="NCBI Taxonomy" id="519541"/>
    <lineage>
        <taxon>Eukaryota</taxon>
        <taxon>Metazoa</taxon>
        <taxon>Porifera</taxon>
        <taxon>Demospongiae</taxon>
        <taxon>Heteroscleromorpha</taxon>
        <taxon>Tetractinellida</taxon>
        <taxon>Astrophorina</taxon>
        <taxon>Geodiidae</taxon>
        <taxon>Geodia</taxon>
    </lineage>
</organism>
<gene>
    <name evidence="1" type="ORF">GBAR_LOCUS12802</name>
</gene>
<keyword evidence="2" id="KW-1185">Reference proteome</keyword>
<dbReference type="Proteomes" id="UP001174909">
    <property type="component" value="Unassembled WGS sequence"/>
</dbReference>